<evidence type="ECO:0000313" key="2">
    <source>
        <dbReference type="EMBL" id="OHS94400.1"/>
    </source>
</evidence>
<comment type="caution">
    <text evidence="2">The sequence shown here is derived from an EMBL/GenBank/DDBJ whole genome shotgun (WGS) entry which is preliminary data.</text>
</comment>
<organism evidence="2 3">
    <name type="scientific">Tritrichomonas foetus</name>
    <dbReference type="NCBI Taxonomy" id="1144522"/>
    <lineage>
        <taxon>Eukaryota</taxon>
        <taxon>Metamonada</taxon>
        <taxon>Parabasalia</taxon>
        <taxon>Tritrichomonadida</taxon>
        <taxon>Tritrichomonadidae</taxon>
        <taxon>Tritrichomonas</taxon>
    </lineage>
</organism>
<keyword evidence="3" id="KW-1185">Reference proteome</keyword>
<name>A0A1J4J524_9EUKA</name>
<gene>
    <name evidence="2" type="ORF">TRFO_39410</name>
</gene>
<evidence type="ECO:0000256" key="1">
    <source>
        <dbReference type="SAM" id="SignalP"/>
    </source>
</evidence>
<evidence type="ECO:0000313" key="3">
    <source>
        <dbReference type="Proteomes" id="UP000179807"/>
    </source>
</evidence>
<feature type="signal peptide" evidence="1">
    <location>
        <begin position="1"/>
        <end position="15"/>
    </location>
</feature>
<dbReference type="VEuPathDB" id="TrichDB:TRFO_39410"/>
<accession>A0A1J4J524</accession>
<dbReference type="Proteomes" id="UP000179807">
    <property type="component" value="Unassembled WGS sequence"/>
</dbReference>
<dbReference type="AlphaFoldDB" id="A0A1J4J524"/>
<dbReference type="GeneID" id="94847329"/>
<proteinExistence type="predicted"/>
<dbReference type="RefSeq" id="XP_068347537.1">
    <property type="nucleotide sequence ID" value="XM_068512625.1"/>
</dbReference>
<sequence>MFVIFLLAFVSGGGGICFNPDPNFGCAGLSIEAEATFHNVSSLINHISKQTSNSFIYINSTRDYSFNISFHDFGFQNEGRNTVSLIGMTHNLIKSKIAIFFDKRGNSKFLFNDISFENLDVIFQPFDEDIVLQGRSFTEKYSNFNIGFFIFDNSFHFDKFQQSENLSNNESNSKTDELFDDNLKENSSEKWYQNENNIFLNQKNSTKNDLITSDKNEHFNLHFLNQIDNCINETSHESLNLFTSKQTNDYPKNCTIVIDFNEKYKIKLLDIYYLDVSDEFLQCVKNISYQLLTMEIRVASLNHIFNKYHETGNFSGQTIQMSKNSHPDFQKDNFSEHLPKTVKKEYRHYCQYTNHSDDKKEIDPNKDNIYHSVFLLQKTVNTYNSIIVLINNGTEPVYHQCVSTRHFTLFYFGFFLEFMTANKTALEYTLYEGSSITVDSLLIENDPVVSFNIYGLGNNNVNLTGKTIDIRTIILNQGKLINNAHSSFKDITLYKDVYFYSDMNFAISGKLEIKGNVTIGTTKRYLQGFVENLLLREGEFSLLNNIFTQFELIVMYLVAGNTIDSAEPIFMLNIPLTVVYSIQNGHTSIRASELILFSKETRIEYYFDSLSSLDITLQPIFVNTIKYEVDNMVDQKTFHTLLKRNPYFLKMNQKSKSKSNLYHYNYIHSQKNNIEKKTIKIIIR</sequence>
<keyword evidence="1" id="KW-0732">Signal</keyword>
<feature type="chain" id="PRO_5012633759" evidence="1">
    <location>
        <begin position="16"/>
        <end position="684"/>
    </location>
</feature>
<protein>
    <submittedName>
        <fullName evidence="2">Uncharacterized protein</fullName>
    </submittedName>
</protein>
<dbReference type="EMBL" id="MLAK01001321">
    <property type="protein sequence ID" value="OHS94400.1"/>
    <property type="molecule type" value="Genomic_DNA"/>
</dbReference>
<reference evidence="2" key="1">
    <citation type="submission" date="2016-10" db="EMBL/GenBank/DDBJ databases">
        <authorList>
            <person name="Benchimol M."/>
            <person name="Almeida L.G."/>
            <person name="Vasconcelos A.T."/>
            <person name="Perreira-Neves A."/>
            <person name="Rosa I.A."/>
            <person name="Tasca T."/>
            <person name="Bogo M.R."/>
            <person name="de Souza W."/>
        </authorList>
    </citation>
    <scope>NUCLEOTIDE SEQUENCE [LARGE SCALE GENOMIC DNA]</scope>
    <source>
        <strain evidence="2">K</strain>
    </source>
</reference>